<reference evidence="2 3" key="1">
    <citation type="submission" date="2016-04" db="EMBL/GenBank/DDBJ databases">
        <title>Complete genome sequence of Pseudomonas sp. LAB-08 isolated from TCE contaminated aquifer soil.</title>
        <authorList>
            <person name="Dohra H."/>
            <person name="Suzuki K."/>
            <person name="Fatma A."/>
            <person name="Inuzuka Y."/>
            <person name="Honjo M."/>
            <person name="Tashiro Y."/>
            <person name="Futamata H."/>
        </authorList>
    </citation>
    <scope>NUCLEOTIDE SEQUENCE [LARGE SCALE GENOMIC DNA]</scope>
    <source>
        <strain evidence="2 3">LAB-08</strain>
    </source>
</reference>
<evidence type="ECO:0000313" key="3">
    <source>
        <dbReference type="Proteomes" id="UP000218595"/>
    </source>
</evidence>
<proteinExistence type="predicted"/>
<evidence type="ECO:0008006" key="4">
    <source>
        <dbReference type="Google" id="ProtNLM"/>
    </source>
</evidence>
<gene>
    <name evidence="2" type="ORF">LAB08_R16650</name>
</gene>
<dbReference type="PANTHER" id="PTHR46401:SF2">
    <property type="entry name" value="GLYCOSYLTRANSFERASE WBBK-RELATED"/>
    <property type="match status" value="1"/>
</dbReference>
<dbReference type="Proteomes" id="UP000218595">
    <property type="component" value="Chromosome"/>
</dbReference>
<evidence type="ECO:0000313" key="2">
    <source>
        <dbReference type="EMBL" id="BCX67041.1"/>
    </source>
</evidence>
<name>A0ABM7RQ31_9PSED</name>
<organism evidence="2 3">
    <name type="scientific">Pseudomonas izuensis</name>
    <dbReference type="NCBI Taxonomy" id="2684212"/>
    <lineage>
        <taxon>Bacteria</taxon>
        <taxon>Pseudomonadati</taxon>
        <taxon>Pseudomonadota</taxon>
        <taxon>Gammaproteobacteria</taxon>
        <taxon>Pseudomonadales</taxon>
        <taxon>Pseudomonadaceae</taxon>
        <taxon>Pseudomonas</taxon>
    </lineage>
</organism>
<keyword evidence="1" id="KW-0808">Transferase</keyword>
<protein>
    <recommendedName>
        <fullName evidence="4">Glycosyltransferase</fullName>
    </recommendedName>
</protein>
<accession>A0ABM7RQ31</accession>
<dbReference type="EMBL" id="AP017423">
    <property type="protein sequence ID" value="BCX67041.1"/>
    <property type="molecule type" value="Genomic_DNA"/>
</dbReference>
<sequence length="387" mass="43316">MIRALLDNGVKLKLLVLNQSEEKTSSASLKQRLEDHYQNVNLAVEVRKHPNYTKTTTLKQKIEKKLYNATLELGKIVYKDALINNVVALPKNFEKLISKSLTSRSYDIAWFNYMKVMPSNLPNTTTKIVIDMHDMQSTRVKSDVLPSIERSRREKYLQRFIRSEKAGLDNCNIAISISPVETQSIKEVYAPKATLVTLKASDDPKTLGSSTFLYDIAFIGSNSAPNVDGLVWFIQDVFPLIAQQHSSARFLIQGNVNRNKQVKSAIESSLHKKNITQQGFVESLDDVYKTAKVIICPIRYGTGMKIKVVEGMAYGKALVGTPVAFEGIDTTMGLACESENHEFATATLAFIKNDNARKNAENVSQATFADSHSYLSLKKDILEKIIN</sequence>
<evidence type="ECO:0000256" key="1">
    <source>
        <dbReference type="ARBA" id="ARBA00022679"/>
    </source>
</evidence>
<dbReference type="Pfam" id="PF13692">
    <property type="entry name" value="Glyco_trans_1_4"/>
    <property type="match status" value="1"/>
</dbReference>
<dbReference type="RefSeq" id="WP_217910644.1">
    <property type="nucleotide sequence ID" value="NZ_AP017423.2"/>
</dbReference>
<dbReference type="PANTHER" id="PTHR46401">
    <property type="entry name" value="GLYCOSYLTRANSFERASE WBBK-RELATED"/>
    <property type="match status" value="1"/>
</dbReference>
<keyword evidence="3" id="KW-1185">Reference proteome</keyword>